<dbReference type="Pfam" id="PF00664">
    <property type="entry name" value="ABC_membrane"/>
    <property type="match status" value="1"/>
</dbReference>
<dbReference type="Gene3D" id="1.20.1560.10">
    <property type="entry name" value="ABC transporter type 1, transmembrane domain"/>
    <property type="match status" value="1"/>
</dbReference>
<keyword evidence="6 8" id="KW-1133">Transmembrane helix</keyword>
<dbReference type="PROSITE" id="PS50929">
    <property type="entry name" value="ABC_TM1F"/>
    <property type="match status" value="1"/>
</dbReference>
<dbReference type="RefSeq" id="WP_273601039.1">
    <property type="nucleotide sequence ID" value="NZ_JAQQXT010000009.1"/>
</dbReference>
<dbReference type="EMBL" id="JAQQXT010000009">
    <property type="protein sequence ID" value="MDC8772873.1"/>
    <property type="molecule type" value="Genomic_DNA"/>
</dbReference>
<comment type="subcellular location">
    <subcellularLocation>
        <location evidence="1">Cell membrane</location>
        <topology evidence="1">Multi-pass membrane protein</topology>
    </subcellularLocation>
</comment>
<feature type="transmembrane region" description="Helical" evidence="8">
    <location>
        <begin position="14"/>
        <end position="34"/>
    </location>
</feature>
<evidence type="ECO:0000313" key="11">
    <source>
        <dbReference type="EMBL" id="MDC8772873.1"/>
    </source>
</evidence>
<dbReference type="Gene3D" id="3.40.50.300">
    <property type="entry name" value="P-loop containing nucleotide triphosphate hydrolases"/>
    <property type="match status" value="1"/>
</dbReference>
<feature type="domain" description="ABC transporter" evidence="9">
    <location>
        <begin position="321"/>
        <end position="558"/>
    </location>
</feature>
<evidence type="ECO:0000256" key="5">
    <source>
        <dbReference type="ARBA" id="ARBA00022840"/>
    </source>
</evidence>
<evidence type="ECO:0000256" key="6">
    <source>
        <dbReference type="ARBA" id="ARBA00022989"/>
    </source>
</evidence>
<dbReference type="InterPro" id="IPR047957">
    <property type="entry name" value="ABC_AprD-like_6TM"/>
</dbReference>
<dbReference type="CDD" id="cd03246">
    <property type="entry name" value="ABCC_Protease_Secretion"/>
    <property type="match status" value="1"/>
</dbReference>
<dbReference type="PANTHER" id="PTHR24221:SF248">
    <property type="entry name" value="ABC TRANSPORTER TRANSMEMBRANE REGION"/>
    <property type="match status" value="1"/>
</dbReference>
<comment type="caution">
    <text evidence="11">The sequence shown here is derived from an EMBL/GenBank/DDBJ whole genome shotgun (WGS) entry which is preliminary data.</text>
</comment>
<feature type="domain" description="ABC transmembrane type-1" evidence="10">
    <location>
        <begin position="17"/>
        <end position="290"/>
    </location>
</feature>
<feature type="transmembrane region" description="Helical" evidence="8">
    <location>
        <begin position="134"/>
        <end position="164"/>
    </location>
</feature>
<dbReference type="InterPro" id="IPR039421">
    <property type="entry name" value="Type_1_exporter"/>
</dbReference>
<dbReference type="InterPro" id="IPR027417">
    <property type="entry name" value="P-loop_NTPase"/>
</dbReference>
<dbReference type="PROSITE" id="PS00211">
    <property type="entry name" value="ABC_TRANSPORTER_1"/>
    <property type="match status" value="1"/>
</dbReference>
<dbReference type="NCBIfam" id="TIGR01842">
    <property type="entry name" value="type_I_sec_PrtD"/>
    <property type="match status" value="1"/>
</dbReference>
<evidence type="ECO:0000313" key="12">
    <source>
        <dbReference type="Proteomes" id="UP001221189"/>
    </source>
</evidence>
<evidence type="ECO:0000259" key="9">
    <source>
        <dbReference type="PROSITE" id="PS50893"/>
    </source>
</evidence>
<feature type="transmembrane region" description="Helical" evidence="8">
    <location>
        <begin position="46"/>
        <end position="66"/>
    </location>
</feature>
<keyword evidence="4" id="KW-0547">Nucleotide-binding</keyword>
<evidence type="ECO:0000256" key="7">
    <source>
        <dbReference type="ARBA" id="ARBA00023136"/>
    </source>
</evidence>
<accession>A0ABT5KG08</accession>
<dbReference type="SMART" id="SM00382">
    <property type="entry name" value="AAA"/>
    <property type="match status" value="1"/>
</dbReference>
<dbReference type="InterPro" id="IPR010128">
    <property type="entry name" value="ATPase_T1SS_PrtD-like"/>
</dbReference>
<gene>
    <name evidence="11" type="ORF">PRZ03_14910</name>
</gene>
<evidence type="ECO:0000259" key="10">
    <source>
        <dbReference type="PROSITE" id="PS50929"/>
    </source>
</evidence>
<protein>
    <submittedName>
        <fullName evidence="11">Type I secretion system permease/ATPase</fullName>
    </submittedName>
</protein>
<keyword evidence="3 8" id="KW-0812">Transmembrane</keyword>
<name>A0ABT5KG08_9BURK</name>
<dbReference type="InterPro" id="IPR017871">
    <property type="entry name" value="ABC_transporter-like_CS"/>
</dbReference>
<dbReference type="Proteomes" id="UP001221189">
    <property type="component" value="Unassembled WGS sequence"/>
</dbReference>
<dbReference type="PANTHER" id="PTHR24221">
    <property type="entry name" value="ATP-BINDING CASSETTE SUB-FAMILY B"/>
    <property type="match status" value="1"/>
</dbReference>
<organism evidence="11 12">
    <name type="scientific">Roseateles albus</name>
    <dbReference type="NCBI Taxonomy" id="2987525"/>
    <lineage>
        <taxon>Bacteria</taxon>
        <taxon>Pseudomonadati</taxon>
        <taxon>Pseudomonadota</taxon>
        <taxon>Betaproteobacteria</taxon>
        <taxon>Burkholderiales</taxon>
        <taxon>Sphaerotilaceae</taxon>
        <taxon>Roseateles</taxon>
    </lineage>
</organism>
<evidence type="ECO:0000256" key="2">
    <source>
        <dbReference type="ARBA" id="ARBA00022475"/>
    </source>
</evidence>
<evidence type="ECO:0000256" key="1">
    <source>
        <dbReference type="ARBA" id="ARBA00004651"/>
    </source>
</evidence>
<keyword evidence="12" id="KW-1185">Reference proteome</keyword>
<evidence type="ECO:0000256" key="3">
    <source>
        <dbReference type="ARBA" id="ARBA00022692"/>
    </source>
</evidence>
<dbReference type="CDD" id="cd18586">
    <property type="entry name" value="ABC_6TM_PrtD_like"/>
    <property type="match status" value="1"/>
</dbReference>
<keyword evidence="7 8" id="KW-0472">Membrane</keyword>
<dbReference type="PROSITE" id="PS50893">
    <property type="entry name" value="ABC_TRANSPORTER_2"/>
    <property type="match status" value="1"/>
</dbReference>
<dbReference type="InterPro" id="IPR003439">
    <property type="entry name" value="ABC_transporter-like_ATP-bd"/>
</dbReference>
<dbReference type="Pfam" id="PF00005">
    <property type="entry name" value="ABC_tran"/>
    <property type="match status" value="1"/>
</dbReference>
<dbReference type="SUPFAM" id="SSF90123">
    <property type="entry name" value="ABC transporter transmembrane region"/>
    <property type="match status" value="1"/>
</dbReference>
<dbReference type="InterPro" id="IPR003593">
    <property type="entry name" value="AAA+_ATPase"/>
</dbReference>
<reference evidence="11 12" key="1">
    <citation type="submission" date="2022-10" db="EMBL/GenBank/DDBJ databases">
        <title>Paucibacter sp. hw1 Genome sequencing.</title>
        <authorList>
            <person name="Park S."/>
        </authorList>
    </citation>
    <scope>NUCLEOTIDE SEQUENCE [LARGE SCALE GENOMIC DNA]</scope>
    <source>
        <strain evidence="12">hw1</strain>
    </source>
</reference>
<dbReference type="InterPro" id="IPR036640">
    <property type="entry name" value="ABC1_TM_sf"/>
</dbReference>
<dbReference type="InterPro" id="IPR011527">
    <property type="entry name" value="ABC1_TM_dom"/>
</dbReference>
<keyword evidence="2" id="KW-1003">Cell membrane</keyword>
<evidence type="ECO:0000256" key="4">
    <source>
        <dbReference type="ARBA" id="ARBA00022741"/>
    </source>
</evidence>
<keyword evidence="5" id="KW-0067">ATP-binding</keyword>
<evidence type="ECO:0000256" key="8">
    <source>
        <dbReference type="SAM" id="Phobius"/>
    </source>
</evidence>
<dbReference type="SUPFAM" id="SSF52540">
    <property type="entry name" value="P-loop containing nucleoside triphosphate hydrolases"/>
    <property type="match status" value="1"/>
</dbReference>
<sequence length="565" mass="60432">MKTYLKRAAFFFRYAWLFSLFINLTLLLSPLYMLQVYDRVLASRSLPTLAMLTLGVSLGYLVYIGLETLRSRILVQAGLALDEMLSSRVMDVLFERAAQIGGERHAGSIRDVAVLRQYLTGNGLFAFFDAPWGLAFLAIIFVIHWALGVTALLGMAILVLMTFIDDRRTRPMLQEANLQSRESGRYLDGALRNAEVIKAMGMRANVVARWSGRNARVMATQAGASDRAGVIVASSKGVRQLLQTAMLGLGAYLVITQNLSSGTMIAATILLGKATAPLELAIGGWKGFVEARAAYGRLDAILKLPQDAPTAVQLPDPVGALAVDRVVFGAASGQPPILKGVSFALAPGECLAVIGPSAAGKSTLVRVLLGLWRPQSGTVRLDGASLADWPSHLIGPHIGYLPQEIELLSGTVAENIARMSYAEQASEAIVKAAKTAGAHEMILKLPQGYDTEIGETGQKLSGGQKQRIGLARALFGQPRYVVLDEPNSNLDKEGEEALVDAIRVLKGLGTTLIFVTHKPSLVKHADKVLVLESGNVLAFGPREAVLAKLQLPSASAAASRGGDIE</sequence>
<proteinExistence type="predicted"/>